<dbReference type="SUPFAM" id="SSF88874">
    <property type="entry name" value="Receptor-binding domain of short tail fibre protein gp12"/>
    <property type="match status" value="1"/>
</dbReference>
<dbReference type="InterPro" id="IPR051934">
    <property type="entry name" value="Phage_Tail_Fiber_Structural"/>
</dbReference>
<dbReference type="KEGG" id="ddc:Dd586_3997"/>
<dbReference type="STRING" id="590409.Dd586_3997"/>
<protein>
    <submittedName>
        <fullName evidence="3">Tail Collar domain protein</fullName>
    </submittedName>
</protein>
<dbReference type="HOGENOM" id="CLU_008928_0_2_6"/>
<organism evidence="3 4">
    <name type="scientific">Dickeya zeae (strain Ech586)</name>
    <name type="common">Dickeya dadantii (strain Ech586)</name>
    <dbReference type="NCBI Taxonomy" id="590409"/>
    <lineage>
        <taxon>Bacteria</taxon>
        <taxon>Pseudomonadati</taxon>
        <taxon>Pseudomonadota</taxon>
        <taxon>Gammaproteobacteria</taxon>
        <taxon>Enterobacterales</taxon>
        <taxon>Pectobacteriaceae</taxon>
        <taxon>Dickeya</taxon>
        <taxon>Dickeya parazeae</taxon>
    </lineage>
</organism>
<evidence type="ECO:0000259" key="2">
    <source>
        <dbReference type="Pfam" id="PF12571"/>
    </source>
</evidence>
<dbReference type="Pfam" id="PF07484">
    <property type="entry name" value="Collar"/>
    <property type="match status" value="1"/>
</dbReference>
<dbReference type="PANTHER" id="PTHR35191">
    <property type="entry name" value="PROPHAGE SIDE TAIL FIBER PROTEIN HOMOLOG STFQ-RELATED"/>
    <property type="match status" value="1"/>
</dbReference>
<dbReference type="InterPro" id="IPR011083">
    <property type="entry name" value="Phage_tail_collar_dom"/>
</dbReference>
<evidence type="ECO:0000313" key="4">
    <source>
        <dbReference type="Proteomes" id="UP000001446"/>
    </source>
</evidence>
<dbReference type="EMBL" id="CP001836">
    <property type="protein sequence ID" value="ACZ78823.1"/>
    <property type="molecule type" value="Genomic_DNA"/>
</dbReference>
<dbReference type="InterPro" id="IPR022225">
    <property type="entry name" value="Phage_tail_fibre_N"/>
</dbReference>
<reference evidence="3" key="1">
    <citation type="submission" date="2009-12" db="EMBL/GenBank/DDBJ databases">
        <title>Complete sequence of Dickeya dadantii Ech586.</title>
        <authorList>
            <consortium name="US DOE Joint Genome Institute"/>
            <person name="Lucas S."/>
            <person name="Copeland A."/>
            <person name="Lapidus A."/>
            <person name="Glavina del Rio T."/>
            <person name="Tice H."/>
            <person name="Bruce D."/>
            <person name="Goodwin L."/>
            <person name="Pitluck S."/>
            <person name="Munk A.C."/>
            <person name="Brettin T."/>
            <person name="Detter J.C."/>
            <person name="Han C."/>
            <person name="Tapia R."/>
            <person name="Larimer F."/>
            <person name="Land M."/>
            <person name="Hauser L."/>
            <person name="Kyrpides N."/>
            <person name="Mikhailova N."/>
            <person name="Balakrishnan V."/>
            <person name="Glasner J."/>
            <person name="Perna N.T."/>
        </authorList>
    </citation>
    <scope>NUCLEOTIDE SEQUENCE [LARGE SCALE GENOMIC DNA]</scope>
    <source>
        <strain evidence="3">Ech586</strain>
    </source>
</reference>
<dbReference type="OrthoDB" id="9810174at2"/>
<proteinExistence type="predicted"/>
<evidence type="ECO:0000259" key="1">
    <source>
        <dbReference type="Pfam" id="PF07484"/>
    </source>
</evidence>
<dbReference type="AlphaFoldDB" id="D2BZF1"/>
<sequence length="494" mass="52009">MSTKYTALLTQVGATRLANAIAQGKQLEITRMGVGDGGGVLPTPNSAQTALINEKRRAAINSLSIDPANANQIIAEQVIPENEGGFWLREIGLYDADDNLIAVANCPETYKPQLQEGSGRVQTVRMILAVSQADAVSLKIDPAVVLASRQYVDDKAVSSLAYTDTKVTEVKSYTDNGLAAHIAAVNPHKQYAPIESPVFTGNPTAPTPPLFDTDSSIATTAFVQRSLGNLQGVYQIKESTTLTRDAFGRFIEVMSPGITLTLPDATLCQGGVIELRNASAGVLSVSGAGKSIVGSVTPVGPDSIVLQSGTYVRLLTTGGDWRVSGANLSLDEIAGIPLPWPQATVPVGWLKCNGQAFDKNLYPKLAQVYPSGLLPDLRGEFIRGWDDGRGVDNGRSIGSKQNATGLRTGMLDYNGSDIGSAGVYIGMAYADSDSSTNTINFSNQGYPDGTLMAGSAGKDNGVSGTASNTIFANGVNWITVRPRNIAFSYIVRAA</sequence>
<dbReference type="InterPro" id="IPR037053">
    <property type="entry name" value="Phage_tail_collar_dom_sf"/>
</dbReference>
<dbReference type="RefSeq" id="WP_012886591.1">
    <property type="nucleotide sequence ID" value="NC_013592.1"/>
</dbReference>
<feature type="domain" description="Phage tail collar" evidence="1">
    <location>
        <begin position="335"/>
        <end position="382"/>
    </location>
</feature>
<dbReference type="PANTHER" id="PTHR35191:SF1">
    <property type="entry name" value="PROPHAGE SIDE TAIL FIBER PROTEIN HOMOLOG STFQ-RELATED"/>
    <property type="match status" value="1"/>
</dbReference>
<accession>D2BZF1</accession>
<name>D2BZF1_DICZ5</name>
<gene>
    <name evidence="3" type="ordered locus">Dd586_3997</name>
</gene>
<feature type="domain" description="Phage tail fibre protein N-terminal" evidence="2">
    <location>
        <begin position="1"/>
        <end position="150"/>
    </location>
</feature>
<evidence type="ECO:0000313" key="3">
    <source>
        <dbReference type="EMBL" id="ACZ78823.1"/>
    </source>
</evidence>
<dbReference type="Proteomes" id="UP000001446">
    <property type="component" value="Chromosome"/>
</dbReference>
<keyword evidence="4" id="KW-1185">Reference proteome</keyword>
<dbReference type="Pfam" id="PF12571">
    <property type="entry name" value="Phage_tail_fib"/>
    <property type="match status" value="1"/>
</dbReference>
<dbReference type="Gene3D" id="3.90.1340.10">
    <property type="entry name" value="Phage tail collar domain"/>
    <property type="match status" value="1"/>
</dbReference>
<dbReference type="eggNOG" id="COG5301">
    <property type="taxonomic scope" value="Bacteria"/>
</dbReference>